<name>A0AAV8WMT3_9CUCU</name>
<dbReference type="GO" id="GO:0003824">
    <property type="term" value="F:catalytic activity"/>
    <property type="evidence" value="ECO:0007669"/>
    <property type="project" value="InterPro"/>
</dbReference>
<evidence type="ECO:0000256" key="1">
    <source>
        <dbReference type="SAM" id="MobiDB-lite"/>
    </source>
</evidence>
<dbReference type="AlphaFoldDB" id="A0AAV8WMT3"/>
<feature type="region of interest" description="Disordered" evidence="1">
    <location>
        <begin position="126"/>
        <end position="147"/>
    </location>
</feature>
<dbReference type="SUPFAM" id="SSF56219">
    <property type="entry name" value="DNase I-like"/>
    <property type="match status" value="1"/>
</dbReference>
<dbReference type="InterPro" id="IPR036691">
    <property type="entry name" value="Endo/exonu/phosph_ase_sf"/>
</dbReference>
<organism evidence="3 4">
    <name type="scientific">Rhamnusium bicolor</name>
    <dbReference type="NCBI Taxonomy" id="1586634"/>
    <lineage>
        <taxon>Eukaryota</taxon>
        <taxon>Metazoa</taxon>
        <taxon>Ecdysozoa</taxon>
        <taxon>Arthropoda</taxon>
        <taxon>Hexapoda</taxon>
        <taxon>Insecta</taxon>
        <taxon>Pterygota</taxon>
        <taxon>Neoptera</taxon>
        <taxon>Endopterygota</taxon>
        <taxon>Coleoptera</taxon>
        <taxon>Polyphaga</taxon>
        <taxon>Cucujiformia</taxon>
        <taxon>Chrysomeloidea</taxon>
        <taxon>Cerambycidae</taxon>
        <taxon>Lepturinae</taxon>
        <taxon>Rhagiini</taxon>
        <taxon>Rhamnusium</taxon>
    </lineage>
</organism>
<evidence type="ECO:0000313" key="3">
    <source>
        <dbReference type="EMBL" id="KAJ8927663.1"/>
    </source>
</evidence>
<sequence>MRSQSWAEGERKEGQDKNSEEEIIQSQKRPRKESPPSPTPKMREESARQEIKGQRELLELKKVLDKLCVCSKDLKQVIKGTPNTKAEIKKGANGISHLAEALLRRWKEWEDCLAEEEPNVLETIETGLQRQRESAPKENRRKSTKEIGTQVNMDDDGVQIEREIENGVSFEDFAKLLDTEWLESVFKATEQLRGSPAKIGDDWDVSLVMDPKTQGEKGMMKSMKDRYPGISALTDGKMEEGHVEFLRMVIKTVTSRGGEEEKSRYVYLLSLDMDKKGVNDMQILYGALCNLKEAIYTQGRTNVRVAIATPEEIDRGYVRKLLECVFRKSGIKVGYLMPGNTMRGQERRQPKQQVRPKNQPEETVTIKVKGKTFSELLKTVKQGVDIKKIGVNIKKIRKSGSGDLMLTVEGTGKASTLKDEIATSIKDAEVRTRKPELTLFIYGMDGATTEEEVAGAIKEEAGVQDDQFKIASMRKGRFENQTATIVNLMRSRASHDIAYATAMNREVDIIIASEPNKKLVSKNRWIKDKRGDVAVLFTNKKLEVHMVRSEEGSPNISLDQFKRDVDVVMNDSRGRPGESIILGDLNVKSPQWGSAVTDARGGYIIEWMATLDMTVKNTGITPTFSRGNCESFIDVTFSTQRIAAKIVRWEVLEEESLSDHRFIYFEVEGTTRNRGYEGKTVIRNDWEVFRTIVEWTTKGVEINKSETTAETCTRVLKDAHTDSQIRRCRGRRAEVPYWLNTEIEVQRTKCLEKRRQLTRANRNNGGRANSAELNEEYRRCKRELRNLIDRSKRKHWRELCDDLENDIWGNGYRIAMGRLANQMPTQLSTERKKEIAEKLFPQRKDALKAHTGSREVKPFTKEELHKAAESMKNGKAPGVDDARGSYGPHIINVAKKAENRAAGLMRIMPNIGGPSSGKREILCGVVHSTILYGAPIWCEALRIRRYRTMLEGVQRRMLLRVGSAYRTTSTVALQVITGVIPIDLMVEERRYLYEMGNGQELAIRKAARERILNLWQRRWELNEEKGQWTKRLIPDLRPWVTCRHRRIDFYISQFLTGHGSFGTYTQRLGISENAFCVYCGEEDSPEHTVLYCHRWAPYRIAIYGELGFQLTAETLVAHMIEDKRQGNTIGNMIRTIMQDKEKERRAREN</sequence>
<dbReference type="CDD" id="cd09077">
    <property type="entry name" value="R1-I-EN"/>
    <property type="match status" value="1"/>
</dbReference>
<evidence type="ECO:0000259" key="2">
    <source>
        <dbReference type="Pfam" id="PF14529"/>
    </source>
</evidence>
<feature type="compositionally biased region" description="Basic and acidic residues" evidence="1">
    <location>
        <begin position="8"/>
        <end position="20"/>
    </location>
</feature>
<evidence type="ECO:0000313" key="4">
    <source>
        <dbReference type="Proteomes" id="UP001162156"/>
    </source>
</evidence>
<comment type="caution">
    <text evidence="3">The sequence shown here is derived from an EMBL/GenBank/DDBJ whole genome shotgun (WGS) entry which is preliminary data.</text>
</comment>
<feature type="region of interest" description="Disordered" evidence="1">
    <location>
        <begin position="337"/>
        <end position="362"/>
    </location>
</feature>
<accession>A0AAV8WMT3</accession>
<feature type="region of interest" description="Disordered" evidence="1">
    <location>
        <begin position="1"/>
        <end position="48"/>
    </location>
</feature>
<dbReference type="Gene3D" id="3.60.10.10">
    <property type="entry name" value="Endonuclease/exonuclease/phosphatase"/>
    <property type="match status" value="1"/>
</dbReference>
<dbReference type="Proteomes" id="UP001162156">
    <property type="component" value="Unassembled WGS sequence"/>
</dbReference>
<proteinExistence type="predicted"/>
<keyword evidence="4" id="KW-1185">Reference proteome</keyword>
<dbReference type="Pfam" id="PF14529">
    <property type="entry name" value="Exo_endo_phos_2"/>
    <property type="match status" value="1"/>
</dbReference>
<reference evidence="3" key="1">
    <citation type="journal article" date="2023" name="Insect Mol. Biol.">
        <title>Genome sequencing provides insights into the evolution of gene families encoding plant cell wall-degrading enzymes in longhorned beetles.</title>
        <authorList>
            <person name="Shin N.R."/>
            <person name="Okamura Y."/>
            <person name="Kirsch R."/>
            <person name="Pauchet Y."/>
        </authorList>
    </citation>
    <scope>NUCLEOTIDE SEQUENCE</scope>
    <source>
        <strain evidence="3">RBIC_L_NR</strain>
    </source>
</reference>
<dbReference type="PANTHER" id="PTHR19446">
    <property type="entry name" value="REVERSE TRANSCRIPTASES"/>
    <property type="match status" value="1"/>
</dbReference>
<dbReference type="EMBL" id="JANEYF010005567">
    <property type="protein sequence ID" value="KAJ8927663.1"/>
    <property type="molecule type" value="Genomic_DNA"/>
</dbReference>
<protein>
    <recommendedName>
        <fullName evidence="2">Endonuclease/exonuclease/phosphatase domain-containing protein</fullName>
    </recommendedName>
</protein>
<feature type="domain" description="Endonuclease/exonuclease/phosphatase" evidence="2">
    <location>
        <begin position="557"/>
        <end position="664"/>
    </location>
</feature>
<gene>
    <name evidence="3" type="ORF">NQ314_019849</name>
</gene>
<dbReference type="InterPro" id="IPR005135">
    <property type="entry name" value="Endo/exonuclease/phosphatase"/>
</dbReference>